<evidence type="ECO:0000313" key="1">
    <source>
        <dbReference type="EMBL" id="GAK60845.1"/>
    </source>
</evidence>
<dbReference type="HOGENOM" id="CLU_768728_0_0_0"/>
<dbReference type="eggNOG" id="COG5012">
    <property type="taxonomic scope" value="Bacteria"/>
</dbReference>
<proteinExistence type="predicted"/>
<name>A0A081C8E0_VECG1</name>
<keyword evidence="2" id="KW-1185">Reference proteome</keyword>
<protein>
    <submittedName>
        <fullName evidence="1">Trimethylamine corrinoid protein 2</fullName>
    </submittedName>
</protein>
<sequence length="360" mass="41666">METFAQRIQHHQAFWDKTPVERPLIGFRIGDYLLANKFQAALPLLQEGHIITPDMLEVDRFLPDYDRMYAQSLETGQDIFWTAEPFTAIPWMEAMLGCEIRASEASFTSKPWLNDLADIDQVQIDEAHNPWLAKYLEFVEKLTTHSQGRYPAGQPILRGTSDMLGALRGQTNLVFDYLDQPQAIQQLAQKVTGLFRRVVQLHREATTPFQDGYTMGFYHLWCPGPCLWFQDDLVALLSPRLYRKYLYDLNVQMCQGYDYTLCHLHPTSFFILDDLLQIEGLKTIEINKDIGGPSIAEMLPEFRKVLREKRLLIWGDLDQDELELILAELPYEGLYLHIVAPTVTEAQRLKQFIESKGKHV</sequence>
<dbReference type="Proteomes" id="UP000030661">
    <property type="component" value="Unassembled WGS sequence"/>
</dbReference>
<reference evidence="1" key="1">
    <citation type="journal article" date="2015" name="PeerJ">
        <title>First genomic representation of candidate bacterial phylum KSB3 points to enhanced environmental sensing as a trigger of wastewater bulking.</title>
        <authorList>
            <person name="Sekiguchi Y."/>
            <person name="Ohashi A."/>
            <person name="Parks D.H."/>
            <person name="Yamauchi T."/>
            <person name="Tyson G.W."/>
            <person name="Hugenholtz P."/>
        </authorList>
    </citation>
    <scope>NUCLEOTIDE SEQUENCE [LARGE SCALE GENOMIC DNA]</scope>
</reference>
<evidence type="ECO:0000313" key="2">
    <source>
        <dbReference type="Proteomes" id="UP000030661"/>
    </source>
</evidence>
<dbReference type="Gene3D" id="3.20.20.210">
    <property type="match status" value="1"/>
</dbReference>
<gene>
    <name evidence="1" type="ORF">U27_00743</name>
</gene>
<dbReference type="SUPFAM" id="SSF51726">
    <property type="entry name" value="UROD/MetE-like"/>
    <property type="match status" value="1"/>
</dbReference>
<dbReference type="STRING" id="1499967.U27_00743"/>
<dbReference type="EMBL" id="DF820475">
    <property type="protein sequence ID" value="GAK60845.1"/>
    <property type="molecule type" value="Genomic_DNA"/>
</dbReference>
<accession>A0A081C8E0</accession>
<dbReference type="AlphaFoldDB" id="A0A081C8E0"/>
<dbReference type="InterPro" id="IPR038071">
    <property type="entry name" value="UROD/MetE-like_sf"/>
</dbReference>
<organism evidence="1">
    <name type="scientific">Vecturithrix granuli</name>
    <dbReference type="NCBI Taxonomy" id="1499967"/>
    <lineage>
        <taxon>Bacteria</taxon>
        <taxon>Candidatus Moduliflexota</taxon>
        <taxon>Candidatus Vecturitrichia</taxon>
        <taxon>Candidatus Vecturitrichales</taxon>
        <taxon>Candidatus Vecturitrichaceae</taxon>
        <taxon>Candidatus Vecturithrix</taxon>
    </lineage>
</organism>